<dbReference type="InterPro" id="IPR007434">
    <property type="entry name" value="FemAB-like"/>
</dbReference>
<dbReference type="EMBL" id="MWWS01000002">
    <property type="protein sequence ID" value="OZG50870.1"/>
    <property type="molecule type" value="Genomic_DNA"/>
</dbReference>
<comment type="caution">
    <text evidence="1">The sequence shown here is derived from an EMBL/GenBank/DDBJ whole genome shotgun (WGS) entry which is preliminary data.</text>
</comment>
<dbReference type="SUPFAM" id="SSF55729">
    <property type="entry name" value="Acyl-CoA N-acyltransferases (Nat)"/>
    <property type="match status" value="1"/>
</dbReference>
<gene>
    <name evidence="1" type="ORF">BOCO_0056</name>
</gene>
<keyword evidence="2" id="KW-1185">Reference proteome</keyword>
<evidence type="ECO:0008006" key="3">
    <source>
        <dbReference type="Google" id="ProtNLM"/>
    </source>
</evidence>
<reference evidence="1 2" key="1">
    <citation type="journal article" date="2017" name="BMC Genomics">
        <title>Comparative genomic and phylogenomic analyses of the Bifidobacteriaceae family.</title>
        <authorList>
            <person name="Lugli G.A."/>
            <person name="Milani C."/>
            <person name="Turroni F."/>
            <person name="Duranti S."/>
            <person name="Mancabelli L."/>
            <person name="Mangifesta M."/>
            <person name="Ferrario C."/>
            <person name="Modesto M."/>
            <person name="Mattarelli P."/>
            <person name="Jiri K."/>
            <person name="van Sinderen D."/>
            <person name="Ventura M."/>
        </authorList>
    </citation>
    <scope>NUCLEOTIDE SEQUENCE [LARGE SCALE GENOMIC DNA]</scope>
    <source>
        <strain evidence="1 2">DSM 22924</strain>
    </source>
</reference>
<dbReference type="OrthoDB" id="6028172at2"/>
<evidence type="ECO:0000313" key="1">
    <source>
        <dbReference type="EMBL" id="OZG50870.1"/>
    </source>
</evidence>
<dbReference type="AlphaFoldDB" id="A0A261EVG4"/>
<organism evidence="1 2">
    <name type="scientific">Bombiscardovia coagulans</name>
    <dbReference type="NCBI Taxonomy" id="686666"/>
    <lineage>
        <taxon>Bacteria</taxon>
        <taxon>Bacillati</taxon>
        <taxon>Actinomycetota</taxon>
        <taxon>Actinomycetes</taxon>
        <taxon>Bifidobacteriales</taxon>
        <taxon>Bifidobacteriaceae</taxon>
        <taxon>Bombiscardovia</taxon>
    </lineage>
</organism>
<dbReference type="Gene3D" id="3.40.630.30">
    <property type="match status" value="1"/>
</dbReference>
<proteinExistence type="predicted"/>
<dbReference type="Proteomes" id="UP000216004">
    <property type="component" value="Unassembled WGS sequence"/>
</dbReference>
<dbReference type="Pfam" id="PF04339">
    <property type="entry name" value="FemAB_like"/>
    <property type="match status" value="1"/>
</dbReference>
<sequence>MYAFEYFDNIESVPEAFFDMDQSSISSLYKTRTWLRVSQWRLGDQSYYIGIRERGNPIALAPMVTFRQPSDYSTTDPHLVASKILKRDITGTVNYCATLFGVGQPILHSSVNLEWDALLRVIRTAAWKRTGSHITVVGWFTSFDAIGDLSQQTMYGMLIAPENSLSILDLRDFQTFDDFLSSVPSKVRVSYRHDMKVAAQANITFRDVPGIELNPSELGVLATNVMEKYGNHVPPQRIESFIRKMSQATDIDSGAVMAFYEGKVIGFTLYLQVGSTLYAHTYGRSYEKDVPNPYFGLGYTTLITTALEHGASYLNYGSGAGDTKKARGIATVPAYAMVADYF</sequence>
<accession>A0A261EVG4</accession>
<name>A0A261EVG4_9BIFI</name>
<dbReference type="InterPro" id="IPR016181">
    <property type="entry name" value="Acyl_CoA_acyltransferase"/>
</dbReference>
<evidence type="ECO:0000313" key="2">
    <source>
        <dbReference type="Proteomes" id="UP000216004"/>
    </source>
</evidence>
<dbReference type="RefSeq" id="WP_094722121.1">
    <property type="nucleotide sequence ID" value="NZ_MWWS01000002.1"/>
</dbReference>
<protein>
    <recommendedName>
        <fullName evidence="3">BioF2-like acetyltransferase domain-containing protein</fullName>
    </recommendedName>
</protein>